<evidence type="ECO:0000313" key="1">
    <source>
        <dbReference type="EMBL" id="RAS21510.1"/>
    </source>
</evidence>
<dbReference type="RefSeq" id="WP_111934703.1">
    <property type="nucleotide sequence ID" value="NZ_CADFFP010000030.1"/>
</dbReference>
<proteinExistence type="predicted"/>
<organism evidence="1 2">
    <name type="scientific">Paraburkholderia bryophila</name>
    <dbReference type="NCBI Taxonomy" id="420952"/>
    <lineage>
        <taxon>Bacteria</taxon>
        <taxon>Pseudomonadati</taxon>
        <taxon>Pseudomonadota</taxon>
        <taxon>Betaproteobacteria</taxon>
        <taxon>Burkholderiales</taxon>
        <taxon>Burkholderiaceae</taxon>
        <taxon>Paraburkholderia</taxon>
    </lineage>
</organism>
<name>A0A329BIF2_9BURK</name>
<accession>A0A329BIF2</accession>
<comment type="caution">
    <text evidence="1">The sequence shown here is derived from an EMBL/GenBank/DDBJ whole genome shotgun (WGS) entry which is preliminary data.</text>
</comment>
<protein>
    <submittedName>
        <fullName evidence="1">Uncharacterized protein</fullName>
    </submittedName>
</protein>
<dbReference type="OrthoDB" id="9156672at2"/>
<dbReference type="AlphaFoldDB" id="A0A329BIF2"/>
<evidence type="ECO:0000313" key="2">
    <source>
        <dbReference type="Proteomes" id="UP000248918"/>
    </source>
</evidence>
<sequence length="132" mass="14535">MRTAANQTIGEVFPTYAFTVPRLAALLGIEDSAIHLYAAEGMLPRLADDRYDGVWLLYLSIGQKVVARTQASLSVKATVALGWVESLGDDLQSAKDRDAFIAVFERNGFTRDDHLAAVDEMLAFCDAHESYH</sequence>
<reference evidence="1 2" key="1">
    <citation type="submission" date="2018-06" db="EMBL/GenBank/DDBJ databases">
        <title>Genomic Encyclopedia of Type Strains, Phase III (KMG-III): the genomes of soil and plant-associated and newly described type strains.</title>
        <authorList>
            <person name="Whitman W."/>
        </authorList>
    </citation>
    <scope>NUCLEOTIDE SEQUENCE [LARGE SCALE GENOMIC DNA]</scope>
    <source>
        <strain evidence="1 2">LMG 23644</strain>
    </source>
</reference>
<dbReference type="Proteomes" id="UP000248918">
    <property type="component" value="Unassembled WGS sequence"/>
</dbReference>
<gene>
    <name evidence="1" type="ORF">BX591_12829</name>
</gene>
<dbReference type="EMBL" id="QLTK01000028">
    <property type="protein sequence ID" value="RAS21510.1"/>
    <property type="molecule type" value="Genomic_DNA"/>
</dbReference>